<dbReference type="AlphaFoldDB" id="A0A2Z6UHG7"/>
<dbReference type="EMBL" id="BDSG01000019">
    <property type="protein sequence ID" value="GBL09597.1"/>
    <property type="molecule type" value="Genomic_DNA"/>
</dbReference>
<evidence type="ECO:0000313" key="2">
    <source>
        <dbReference type="Proteomes" id="UP000248272"/>
    </source>
</evidence>
<name>A0A2Z6UHG7_MICAE</name>
<evidence type="ECO:0000313" key="1">
    <source>
        <dbReference type="EMBL" id="GBL09597.1"/>
    </source>
</evidence>
<gene>
    <name evidence="1" type="ORF">MSj_01076</name>
</gene>
<proteinExistence type="predicted"/>
<organism evidence="1 2">
    <name type="scientific">Microcystis aeruginosa Sj</name>
    <dbReference type="NCBI Taxonomy" id="1979544"/>
    <lineage>
        <taxon>Bacteria</taxon>
        <taxon>Bacillati</taxon>
        <taxon>Cyanobacteriota</taxon>
        <taxon>Cyanophyceae</taxon>
        <taxon>Oscillatoriophycideae</taxon>
        <taxon>Chroococcales</taxon>
        <taxon>Microcystaceae</taxon>
        <taxon>Microcystis</taxon>
    </lineage>
</organism>
<accession>A0A2Z6UHG7</accession>
<dbReference type="Proteomes" id="UP000248272">
    <property type="component" value="Unassembled WGS sequence"/>
</dbReference>
<reference evidence="1 2" key="1">
    <citation type="journal article" date="2018" name="Front. Microbiol.">
        <title>Adaptation of the Freshwater Bloom-Forming Cyanobacterium Microcystis aeruginosa to Brackish Water Is Driven by Recent Horizontal Transfer of Sucrose Genes.</title>
        <authorList>
            <person name="Tanabe Y."/>
            <person name="Hodoki Y."/>
            <person name="Sano T."/>
            <person name="Tada K."/>
            <person name="Watanabe M.M."/>
        </authorList>
    </citation>
    <scope>NUCLEOTIDE SEQUENCE [LARGE SCALE GENOMIC DNA]</scope>
    <source>
        <strain evidence="1 2">Sj</strain>
    </source>
</reference>
<sequence length="55" mass="6420">MEDKSGNSVKEVIKIHICLDLWVERELLSKPEIEKVLQEQYGSISFMQVSNHTYP</sequence>
<comment type="caution">
    <text evidence="1">The sequence shown here is derived from an EMBL/GenBank/DDBJ whole genome shotgun (WGS) entry which is preliminary data.</text>
</comment>
<protein>
    <submittedName>
        <fullName evidence="1">Uncharacterized protein</fullName>
    </submittedName>
</protein>